<gene>
    <name evidence="2" type="ORF">SXIM_37450</name>
</gene>
<evidence type="ECO:0008006" key="4">
    <source>
        <dbReference type="Google" id="ProtNLM"/>
    </source>
</evidence>
<evidence type="ECO:0000313" key="2">
    <source>
        <dbReference type="EMBL" id="AKG45129.1"/>
    </source>
</evidence>
<name>A0A0F7FXH3_9ACTN</name>
<reference evidence="2" key="1">
    <citation type="submission" date="2019-08" db="EMBL/GenBank/DDBJ databases">
        <title>Complete genome sequence of a mangrove-derived Streptomyces xiamenensis.</title>
        <authorList>
            <person name="Xu J."/>
        </authorList>
    </citation>
    <scope>NUCLEOTIDE SEQUENCE</scope>
    <source>
        <strain evidence="2">318</strain>
    </source>
</reference>
<keyword evidence="3" id="KW-1185">Reference proteome</keyword>
<feature type="transmembrane region" description="Helical" evidence="1">
    <location>
        <begin position="28"/>
        <end position="49"/>
    </location>
</feature>
<dbReference type="STRING" id="408015.SXIM_37450"/>
<proteinExistence type="predicted"/>
<dbReference type="PATRIC" id="fig|408015.6.peg.3796"/>
<dbReference type="AlphaFoldDB" id="A0A0F7FXH3"/>
<feature type="transmembrane region" description="Helical" evidence="1">
    <location>
        <begin position="56"/>
        <end position="77"/>
    </location>
</feature>
<accession>A0A0F7FXH3</accession>
<evidence type="ECO:0000313" key="3">
    <source>
        <dbReference type="Proteomes" id="UP000034034"/>
    </source>
</evidence>
<keyword evidence="1" id="KW-1133">Transmembrane helix</keyword>
<dbReference type="Proteomes" id="UP000034034">
    <property type="component" value="Chromosome"/>
</dbReference>
<dbReference type="HOGENOM" id="CLU_164814_0_0_11"/>
<dbReference type="RefSeq" id="WP_046724711.1">
    <property type="nucleotide sequence ID" value="NZ_CP009922.3"/>
</dbReference>
<protein>
    <recommendedName>
        <fullName evidence="4">Integral membrane protein</fullName>
    </recommendedName>
</protein>
<evidence type="ECO:0000256" key="1">
    <source>
        <dbReference type="SAM" id="Phobius"/>
    </source>
</evidence>
<keyword evidence="1" id="KW-0472">Membrane</keyword>
<sequence length="92" mass="9081">MIVLTLLSMMVGLAVAGAATGRRPRADFPHRALTLATGAVAGLVGWGIVHAVLGPGAPLATLAGAATVSAVLVSLLARPRTRPLPGPSAPTL</sequence>
<dbReference type="EMBL" id="CP009922">
    <property type="protein sequence ID" value="AKG45129.1"/>
    <property type="molecule type" value="Genomic_DNA"/>
</dbReference>
<organism evidence="2 3">
    <name type="scientific">Streptomyces xiamenensis</name>
    <dbReference type="NCBI Taxonomy" id="408015"/>
    <lineage>
        <taxon>Bacteria</taxon>
        <taxon>Bacillati</taxon>
        <taxon>Actinomycetota</taxon>
        <taxon>Actinomycetes</taxon>
        <taxon>Kitasatosporales</taxon>
        <taxon>Streptomycetaceae</taxon>
        <taxon>Streptomyces</taxon>
    </lineage>
</organism>
<dbReference type="KEGG" id="sxi:SXIM_37450"/>
<keyword evidence="1" id="KW-0812">Transmembrane</keyword>